<dbReference type="InterPro" id="IPR001254">
    <property type="entry name" value="Trypsin_dom"/>
</dbReference>
<dbReference type="InterPro" id="IPR033116">
    <property type="entry name" value="TRYPSIN_SER"/>
</dbReference>
<keyword evidence="11" id="KW-1185">Reference proteome</keyword>
<accession>A0ABD0LW63</accession>
<dbReference type="PROSITE" id="PS50240">
    <property type="entry name" value="TRYPSIN_DOM"/>
    <property type="match status" value="1"/>
</dbReference>
<dbReference type="PANTHER" id="PTHR24253:SF176">
    <property type="entry name" value="CORIN, ISOFORM B"/>
    <property type="match status" value="1"/>
</dbReference>
<evidence type="ECO:0000313" key="11">
    <source>
        <dbReference type="Proteomes" id="UP001519460"/>
    </source>
</evidence>
<dbReference type="Gene3D" id="2.40.10.10">
    <property type="entry name" value="Trypsin-like serine proteases"/>
    <property type="match status" value="1"/>
</dbReference>
<dbReference type="SUPFAM" id="SSF57625">
    <property type="entry name" value="Invertebrate chitin-binding proteins"/>
    <property type="match status" value="1"/>
</dbReference>
<feature type="domain" description="Peptidase S1" evidence="8">
    <location>
        <begin position="208"/>
        <end position="455"/>
    </location>
</feature>
<name>A0ABD0LW63_9CAEN</name>
<dbReference type="SUPFAM" id="SSF50494">
    <property type="entry name" value="Trypsin-like serine proteases"/>
    <property type="match status" value="1"/>
</dbReference>
<evidence type="ECO:0000256" key="1">
    <source>
        <dbReference type="ARBA" id="ARBA00022670"/>
    </source>
</evidence>
<keyword evidence="1 6" id="KW-0645">Protease</keyword>
<proteinExistence type="predicted"/>
<sequence length="456" mass="50707">MNFNCDKMCLQKETSLYGLILKTPRQKPLRTDNCDMVLRTFSQKTHSRTWNCKHSISATILIFLAFTLPPSTNGASCVPTPPCVSCSPALSTVADPNNCRRYITCTMGRVFAPQMCSFGIYSKTLHTCVAGDPVTCQAFDSTPAPTRRPPQNWEPAEGRRWPSNQRQPSNNNWFGFNSMPTFAPAPTFNSGYRQVNSDFCGIKTSRYIVGGSGSMRGEWPWQVSLQYYDMWQNRYHHFCGGTLIASRWVITAAHCLLQMSANNLYVIIGEHILSMKDPGEMRIRAKSLIIHPQYMDFGNFANDIGLVELSQEVMMNAMSVGRPACVPAHGEVIREERPTSMFDMSTKGCWITGWGATLGTANSDQLNEIKLSVIDQNTCQRRWPGYITPSQMCLGTGSSGACRGDSGGPVVCSKMGRFYLVGIVSWGEDTCVLDGYPDVVTRVASYRNWIRSIVGS</sequence>
<feature type="domain" description="Chitin-binding type-2" evidence="9">
    <location>
        <begin position="80"/>
        <end position="138"/>
    </location>
</feature>
<dbReference type="GO" id="GO:0008236">
    <property type="term" value="F:serine-type peptidase activity"/>
    <property type="evidence" value="ECO:0007669"/>
    <property type="project" value="UniProtKB-KW"/>
</dbReference>
<evidence type="ECO:0000256" key="7">
    <source>
        <dbReference type="SAM" id="MobiDB-lite"/>
    </source>
</evidence>
<comment type="caution">
    <text evidence="10">The sequence shown here is derived from an EMBL/GenBank/DDBJ whole genome shotgun (WGS) entry which is preliminary data.</text>
</comment>
<dbReference type="InterPro" id="IPR036508">
    <property type="entry name" value="Chitin-bd_dom_sf"/>
</dbReference>
<evidence type="ECO:0000256" key="5">
    <source>
        <dbReference type="ARBA" id="ARBA00023157"/>
    </source>
</evidence>
<dbReference type="PROSITE" id="PS50940">
    <property type="entry name" value="CHIT_BIND_II"/>
    <property type="match status" value="1"/>
</dbReference>
<dbReference type="PRINTS" id="PR00722">
    <property type="entry name" value="CHYMOTRYPSIN"/>
</dbReference>
<dbReference type="InterPro" id="IPR043504">
    <property type="entry name" value="Peptidase_S1_PA_chymotrypsin"/>
</dbReference>
<dbReference type="InterPro" id="IPR001314">
    <property type="entry name" value="Peptidase_S1A"/>
</dbReference>
<feature type="region of interest" description="Disordered" evidence="7">
    <location>
        <begin position="141"/>
        <end position="165"/>
    </location>
</feature>
<dbReference type="AlphaFoldDB" id="A0ABD0LW63"/>
<dbReference type="FunFam" id="2.40.10.10:FF:000120">
    <property type="entry name" value="Putative serine protease"/>
    <property type="match status" value="1"/>
</dbReference>
<keyword evidence="3 6" id="KW-0378">Hydrolase</keyword>
<dbReference type="CDD" id="cd00190">
    <property type="entry name" value="Tryp_SPc"/>
    <property type="match status" value="1"/>
</dbReference>
<dbReference type="Pfam" id="PF00089">
    <property type="entry name" value="Trypsin"/>
    <property type="match status" value="1"/>
</dbReference>
<dbReference type="InterPro" id="IPR009003">
    <property type="entry name" value="Peptidase_S1_PA"/>
</dbReference>
<evidence type="ECO:0000313" key="10">
    <source>
        <dbReference type="EMBL" id="KAK7503356.1"/>
    </source>
</evidence>
<dbReference type="InterPro" id="IPR018114">
    <property type="entry name" value="TRYPSIN_HIS"/>
</dbReference>
<dbReference type="GO" id="GO:0006508">
    <property type="term" value="P:proteolysis"/>
    <property type="evidence" value="ECO:0007669"/>
    <property type="project" value="UniProtKB-KW"/>
</dbReference>
<evidence type="ECO:0000256" key="3">
    <source>
        <dbReference type="ARBA" id="ARBA00022801"/>
    </source>
</evidence>
<protein>
    <submittedName>
        <fullName evidence="10">Uncharacterized protein</fullName>
    </submittedName>
</protein>
<organism evidence="10 11">
    <name type="scientific">Batillaria attramentaria</name>
    <dbReference type="NCBI Taxonomy" id="370345"/>
    <lineage>
        <taxon>Eukaryota</taxon>
        <taxon>Metazoa</taxon>
        <taxon>Spiralia</taxon>
        <taxon>Lophotrochozoa</taxon>
        <taxon>Mollusca</taxon>
        <taxon>Gastropoda</taxon>
        <taxon>Caenogastropoda</taxon>
        <taxon>Sorbeoconcha</taxon>
        <taxon>Cerithioidea</taxon>
        <taxon>Batillariidae</taxon>
        <taxon>Batillaria</taxon>
    </lineage>
</organism>
<evidence type="ECO:0000256" key="2">
    <source>
        <dbReference type="ARBA" id="ARBA00022729"/>
    </source>
</evidence>
<dbReference type="InterPro" id="IPR002557">
    <property type="entry name" value="Chitin-bd_dom"/>
</dbReference>
<dbReference type="SMART" id="SM00020">
    <property type="entry name" value="Tryp_SPc"/>
    <property type="match status" value="1"/>
</dbReference>
<evidence type="ECO:0000259" key="8">
    <source>
        <dbReference type="PROSITE" id="PS50240"/>
    </source>
</evidence>
<dbReference type="EMBL" id="JACVVK020000020">
    <property type="protein sequence ID" value="KAK7503356.1"/>
    <property type="molecule type" value="Genomic_DNA"/>
</dbReference>
<dbReference type="Proteomes" id="UP001519460">
    <property type="component" value="Unassembled WGS sequence"/>
</dbReference>
<keyword evidence="2" id="KW-0732">Signal</keyword>
<evidence type="ECO:0000259" key="9">
    <source>
        <dbReference type="PROSITE" id="PS50940"/>
    </source>
</evidence>
<evidence type="ECO:0000256" key="6">
    <source>
        <dbReference type="RuleBase" id="RU363034"/>
    </source>
</evidence>
<keyword evidence="4 6" id="KW-0720">Serine protease</keyword>
<dbReference type="PROSITE" id="PS00135">
    <property type="entry name" value="TRYPSIN_SER"/>
    <property type="match status" value="1"/>
</dbReference>
<keyword evidence="5" id="KW-1015">Disulfide bond</keyword>
<dbReference type="PANTHER" id="PTHR24253">
    <property type="entry name" value="TRANSMEMBRANE PROTEASE SERINE"/>
    <property type="match status" value="1"/>
</dbReference>
<gene>
    <name evidence="10" type="ORF">BaRGS_00005277</name>
</gene>
<evidence type="ECO:0000256" key="4">
    <source>
        <dbReference type="ARBA" id="ARBA00022825"/>
    </source>
</evidence>
<dbReference type="SMART" id="SM00494">
    <property type="entry name" value="ChtBD2"/>
    <property type="match status" value="1"/>
</dbReference>
<reference evidence="10 11" key="1">
    <citation type="journal article" date="2023" name="Sci. Data">
        <title>Genome assembly of the Korean intertidal mud-creeper Batillaria attramentaria.</title>
        <authorList>
            <person name="Patra A.K."/>
            <person name="Ho P.T."/>
            <person name="Jun S."/>
            <person name="Lee S.J."/>
            <person name="Kim Y."/>
            <person name="Won Y.J."/>
        </authorList>
    </citation>
    <scope>NUCLEOTIDE SEQUENCE [LARGE SCALE GENOMIC DNA]</scope>
    <source>
        <strain evidence="10">Wonlab-2016</strain>
    </source>
</reference>
<dbReference type="PROSITE" id="PS00134">
    <property type="entry name" value="TRYPSIN_HIS"/>
    <property type="match status" value="1"/>
</dbReference>